<feature type="active site" description="Nucleophile" evidence="1">
    <location>
        <position position="151"/>
    </location>
</feature>
<dbReference type="SUPFAM" id="SSF54197">
    <property type="entry name" value="HIT-like"/>
    <property type="match status" value="1"/>
</dbReference>
<dbReference type="PANTHER" id="PTHR38420:SF1">
    <property type="entry name" value="PUTATIVE (AFU_ORTHOLOGUE AFUA_5G14690)-RELATED"/>
    <property type="match status" value="1"/>
</dbReference>
<dbReference type="InterPro" id="IPR043171">
    <property type="entry name" value="Ap4A_phos1/2-like"/>
</dbReference>
<dbReference type="RefSeq" id="WP_120554891.1">
    <property type="nucleotide sequence ID" value="NZ_RAWK01000040.1"/>
</dbReference>
<dbReference type="GO" id="GO:0009117">
    <property type="term" value="P:nucleotide metabolic process"/>
    <property type="evidence" value="ECO:0007669"/>
    <property type="project" value="InterPro"/>
</dbReference>
<sequence length="295" mass="31646">MNATQLTPAALWPRTLAVTRHALETGALQPIATEARLVPMANTTFQVRVLGRVALKERKRPAPSNAEPFNPFANPEPDLVLGDVPPSHVCLLNKFNVVEHHLLLVTRAFESQDALLTHADFDALSTCLEGLDGLAFYNAGETAGASQRHKHLQLVPPLGPDSLRAPVESLLPPLPGPGRVIAAESLPFAHLLAGLGPWGAPGQGARMLAAYRLLREAMGLGEHAPYNLLVTRDWMLLVPRSRAEHLGVNVNALGFAGSLLVRTPEQYDAVAALGPLELLRQVAGIESPAVIPEKK</sequence>
<feature type="domain" description="Ap4A phosphorylase 1/2 N-terminal" evidence="3">
    <location>
        <begin position="3"/>
        <end position="171"/>
    </location>
</feature>
<dbReference type="InterPro" id="IPR009163">
    <property type="entry name" value="Ap4A_phos1/2"/>
</dbReference>
<evidence type="ECO:0000259" key="3">
    <source>
        <dbReference type="Pfam" id="PF19327"/>
    </source>
</evidence>
<reference evidence="5" key="1">
    <citation type="submission" date="2018-09" db="EMBL/GenBank/DDBJ databases">
        <authorList>
            <person name="Livingstone P.G."/>
            <person name="Whitworth D.E."/>
        </authorList>
    </citation>
    <scope>NUCLEOTIDE SEQUENCE [LARGE SCALE GENOMIC DNA]</scope>
    <source>
        <strain evidence="5">AB050A</strain>
    </source>
</reference>
<organism evidence="4 5">
    <name type="scientific">Corallococcus aberystwythensis</name>
    <dbReference type="NCBI Taxonomy" id="2316722"/>
    <lineage>
        <taxon>Bacteria</taxon>
        <taxon>Pseudomonadati</taxon>
        <taxon>Myxococcota</taxon>
        <taxon>Myxococcia</taxon>
        <taxon>Myxococcales</taxon>
        <taxon>Cystobacterineae</taxon>
        <taxon>Myxococcaceae</taxon>
        <taxon>Corallococcus</taxon>
    </lineage>
</organism>
<dbReference type="Gene3D" id="3.30.428.70">
    <property type="match status" value="1"/>
</dbReference>
<proteinExistence type="predicted"/>
<dbReference type="OrthoDB" id="421767at2"/>
<keyword evidence="4" id="KW-0548">Nucleotidyltransferase</keyword>
<dbReference type="GO" id="GO:0003877">
    <property type="term" value="F:ATP:ADP adenylyltransferase activity"/>
    <property type="evidence" value="ECO:0007669"/>
    <property type="project" value="InterPro"/>
</dbReference>
<evidence type="ECO:0000256" key="1">
    <source>
        <dbReference type="PIRSR" id="PIRSR000846-1"/>
    </source>
</evidence>
<keyword evidence="5" id="KW-1185">Reference proteome</keyword>
<protein>
    <submittedName>
        <fullName evidence="4">ATP adenylyltransferase</fullName>
    </submittedName>
</protein>
<dbReference type="InterPro" id="IPR045759">
    <property type="entry name" value="Ap4A_phos1/2_N"/>
</dbReference>
<evidence type="ECO:0000313" key="4">
    <source>
        <dbReference type="EMBL" id="RKH70735.1"/>
    </source>
</evidence>
<gene>
    <name evidence="4" type="ORF">D7W81_08825</name>
</gene>
<dbReference type="PANTHER" id="PTHR38420">
    <property type="entry name" value="AP-4-A PHOSPHORYLASE II"/>
    <property type="match status" value="1"/>
</dbReference>
<dbReference type="Proteomes" id="UP000267003">
    <property type="component" value="Unassembled WGS sequence"/>
</dbReference>
<comment type="caution">
    <text evidence="4">The sequence shown here is derived from an EMBL/GenBank/DDBJ whole genome shotgun (WGS) entry which is preliminary data.</text>
</comment>
<dbReference type="Pfam" id="PF09830">
    <property type="entry name" value="ATP_transf"/>
    <property type="match status" value="1"/>
</dbReference>
<dbReference type="GO" id="GO:0005524">
    <property type="term" value="F:ATP binding"/>
    <property type="evidence" value="ECO:0007669"/>
    <property type="project" value="InterPro"/>
</dbReference>
<evidence type="ECO:0000259" key="2">
    <source>
        <dbReference type="Pfam" id="PF09830"/>
    </source>
</evidence>
<dbReference type="PIRSF" id="PIRSF000846">
    <property type="entry name" value="ATP_adenylyltr"/>
    <property type="match status" value="1"/>
</dbReference>
<accession>A0A3A8QWD2</accession>
<feature type="domain" description="ATP adenylyltransferase C-terminal" evidence="2">
    <location>
        <begin position="185"/>
        <end position="283"/>
    </location>
</feature>
<dbReference type="AlphaFoldDB" id="A0A3A8QWD2"/>
<evidence type="ECO:0000313" key="5">
    <source>
        <dbReference type="Proteomes" id="UP000267003"/>
    </source>
</evidence>
<dbReference type="InterPro" id="IPR036265">
    <property type="entry name" value="HIT-like_sf"/>
</dbReference>
<dbReference type="Pfam" id="PF19327">
    <property type="entry name" value="Ap4A_phos_N"/>
    <property type="match status" value="1"/>
</dbReference>
<name>A0A3A8QWD2_9BACT</name>
<dbReference type="InterPro" id="IPR019200">
    <property type="entry name" value="ATP_adenylylTrfase_C"/>
</dbReference>
<keyword evidence="4" id="KW-0808">Transferase</keyword>
<dbReference type="EMBL" id="RAWK01000040">
    <property type="protein sequence ID" value="RKH70735.1"/>
    <property type="molecule type" value="Genomic_DNA"/>
</dbReference>